<protein>
    <recommendedName>
        <fullName evidence="12">BIG2 domain-containing protein</fullName>
    </recommendedName>
</protein>
<dbReference type="InterPro" id="IPR055097">
    <property type="entry name" value="Ig_NUP210_2nd"/>
</dbReference>
<feature type="transmembrane region" description="Helical" evidence="10">
    <location>
        <begin position="1858"/>
        <end position="1880"/>
    </location>
</feature>
<evidence type="ECO:0000313" key="13">
    <source>
        <dbReference type="EMBL" id="GMN42580.1"/>
    </source>
</evidence>
<keyword evidence="14" id="KW-1185">Reference proteome</keyword>
<gene>
    <name evidence="13" type="ORF">TIFTF001_011779</name>
</gene>
<dbReference type="GO" id="GO:0031965">
    <property type="term" value="C:nuclear membrane"/>
    <property type="evidence" value="ECO:0007669"/>
    <property type="project" value="UniProtKB-SubCell"/>
</dbReference>
<evidence type="ECO:0000259" key="12">
    <source>
        <dbReference type="SMART" id="SM00635"/>
    </source>
</evidence>
<dbReference type="Pfam" id="PF02368">
    <property type="entry name" value="Big_2"/>
    <property type="match status" value="1"/>
</dbReference>
<feature type="domain" description="BIG2" evidence="12">
    <location>
        <begin position="260"/>
        <end position="331"/>
    </location>
</feature>
<keyword evidence="8" id="KW-0539">Nucleus</keyword>
<dbReference type="Pfam" id="PF24425">
    <property type="entry name" value="Ig_GP210_15th"/>
    <property type="match status" value="1"/>
</dbReference>
<dbReference type="SUPFAM" id="SSF49373">
    <property type="entry name" value="Invasin/intimin cell-adhesion fragments"/>
    <property type="match status" value="1"/>
</dbReference>
<dbReference type="Pfam" id="PF24427">
    <property type="entry name" value="Ig_GP210_16th"/>
    <property type="match status" value="1"/>
</dbReference>
<feature type="region of interest" description="Disordered" evidence="9">
    <location>
        <begin position="1888"/>
        <end position="1919"/>
    </location>
</feature>
<keyword evidence="5 10" id="KW-1133">Transmembrane helix</keyword>
<organism evidence="13 14">
    <name type="scientific">Ficus carica</name>
    <name type="common">Common fig</name>
    <dbReference type="NCBI Taxonomy" id="3494"/>
    <lineage>
        <taxon>Eukaryota</taxon>
        <taxon>Viridiplantae</taxon>
        <taxon>Streptophyta</taxon>
        <taxon>Embryophyta</taxon>
        <taxon>Tracheophyta</taxon>
        <taxon>Spermatophyta</taxon>
        <taxon>Magnoliopsida</taxon>
        <taxon>eudicotyledons</taxon>
        <taxon>Gunneridae</taxon>
        <taxon>Pentapetalae</taxon>
        <taxon>rosids</taxon>
        <taxon>fabids</taxon>
        <taxon>Rosales</taxon>
        <taxon>Moraceae</taxon>
        <taxon>Ficeae</taxon>
        <taxon>Ficus</taxon>
    </lineage>
</organism>
<comment type="subcellular location">
    <subcellularLocation>
        <location evidence="1">Nucleus membrane</location>
        <topology evidence="1">Single-pass membrane protein</topology>
    </subcellularLocation>
</comment>
<feature type="signal peptide" evidence="11">
    <location>
        <begin position="1"/>
        <end position="27"/>
    </location>
</feature>
<keyword evidence="6 10" id="KW-0472">Membrane</keyword>
<dbReference type="InterPro" id="IPR056232">
    <property type="entry name" value="Ig_GP210_15th"/>
</dbReference>
<keyword evidence="4 11" id="KW-0732">Signal</keyword>
<evidence type="ECO:0000256" key="1">
    <source>
        <dbReference type="ARBA" id="ARBA00004590"/>
    </source>
</evidence>
<feature type="domain" description="BIG2" evidence="12">
    <location>
        <begin position="1148"/>
        <end position="1224"/>
    </location>
</feature>
<feature type="chain" id="PRO_5041639185" description="BIG2 domain-containing protein" evidence="11">
    <location>
        <begin position="28"/>
        <end position="1950"/>
    </location>
</feature>
<dbReference type="Gene3D" id="2.60.40.1080">
    <property type="match status" value="1"/>
</dbReference>
<evidence type="ECO:0000256" key="5">
    <source>
        <dbReference type="ARBA" id="ARBA00022989"/>
    </source>
</evidence>
<evidence type="ECO:0000256" key="3">
    <source>
        <dbReference type="ARBA" id="ARBA00022692"/>
    </source>
</evidence>
<dbReference type="InterPro" id="IPR056233">
    <property type="entry name" value="Ig_GP210_16th"/>
</dbReference>
<dbReference type="InterPro" id="IPR045197">
    <property type="entry name" value="NUP210-like"/>
</dbReference>
<comment type="similarity">
    <text evidence="2">Belongs to the NUP210 family.</text>
</comment>
<dbReference type="EMBL" id="BTGU01000014">
    <property type="protein sequence ID" value="GMN42580.1"/>
    <property type="molecule type" value="Genomic_DNA"/>
</dbReference>
<feature type="domain" description="BIG2" evidence="12">
    <location>
        <begin position="481"/>
        <end position="552"/>
    </location>
</feature>
<evidence type="ECO:0000256" key="9">
    <source>
        <dbReference type="SAM" id="MobiDB-lite"/>
    </source>
</evidence>
<dbReference type="InterPro" id="IPR055096">
    <property type="entry name" value="Ig_NUP210_1st"/>
</dbReference>
<keyword evidence="3 10" id="KW-0812">Transmembrane</keyword>
<accession>A0AA88D367</accession>
<dbReference type="InterPro" id="IPR055099">
    <property type="entry name" value="Ig_NUP210_7th"/>
</dbReference>
<dbReference type="PANTHER" id="PTHR23019">
    <property type="entry name" value="NUCLEAR PORE MEMBRANE GLYCOPROTEIN GP210-RELATED"/>
    <property type="match status" value="1"/>
</dbReference>
<sequence length="1950" mass="214313">MVKMTNFSVLLGFILLLLCVLVNETASHLASGPHIADVNILLPPRMTHPVEYRLRGSDGCFKWSWDHHDVLSVIPEYNSTSHCSTSARLRSIAPYTGRKETAVYAADVRTGTVIRCKVFIDKFSRIQIFHNSIKLDLDGLATLRVRAFDSEDNVFSSLVGLQFMWYLMPENSRLPHHLVHVPLKDSPLSDCGGFCGDLDIQIKLEDSGVFSDLYAVKGIEIGHEIVSVNLFEPGLECMKDKIILTVAEAMSIEPPSPVLVLISAVVRYSLKVIHGNKPQVVTLPSPHHRWSVSNSSVANVDSTMGITKALSLGVTDVIVKDTRVAGHTQVSSLKVVLPDFLSLYMTPLSVSSHPEEGIEAIPSKARWHVVSGRQYLIQIKVFSQGSDDSDVQEIYITESNDIKLYNDQTDSWKLFPVSDDIEIRYGWKNSRVLKATSQGLGKMTATLSYFSQCNKMKEVINVVQEVMVCDQVKFDLDKRSGASKSILLPWAPGIYQEVEPSASGGCAKTSKDYKWFSSDMSTVSVSASGVVQAKKPGKATIRVLSVFDSFNYDEVVIEVSVPLSMVMLRNFPVETVVGSYIKAAVTMKAPNGDIFYRCDAFNSFIKWKVGSDAFVIVNTTKEKPIVDVLSNADGPPCSWTSLYASRAGRDMLHAAFSKDHDHYDSSFHGPIVLKASSRIAAYPPLVIRQAGDGNQFGGYGFDLDKTEANNKKQNLDKLYLVPGTSLDVMLLGGPEKWDKSVYLIDNVDILDENYAQAEVGVHVHQLSGGHRSLYRVSCQIPGNFKIVFERGNLVADDHPQPEIAKASLSLTCSIPNSIAVIADEPVNELEAIRTAIQADRSSGRLRVTPITVANGRTIRLAAIGISNTGEAFANSSSLHLKWELSGCDGLAYWDDTRDPKGAKYSWERFLRLQNESGLCIVRATVIGFTGHSAVQLHEGLENVLTDAVRLQLVSTLRISPEFNLQFFNPNAKVNLSISGGSCFLETFVNDSQVIEVVQPPTSLQCLQLILSPKGLGTAAVTVYDVGLSPPLTASAVVQVVDVDWIKITSPEESSLMVGSSLTIDLMAGINDGSTFDSSQFANMNIKVHIEDQIVELVDSGDISSLGGGYAKTPRFKITARHLGVTTLYVSAVRKSGHEISSQQIKIEVYAPPRIHPQHIFLVPGASFMLTVEGGPTMSVYVEYASKDDGIAKIHKSSGRLSAISPGNTTILASVFGNGDILICQAYGSIKVGVPSSALLNVQSEQLAVGREMSIYPLFPEGDLFSFYELCRNYQWTVEDEKVLSFYSSESECLNVDKRLITSEKVRFAGYLNEKELGVINILYGRSSGKTKVMISFSCEFKSSGSTLQTKIYNASTSIFVVPDLPLALGVPVTWLLPPHYTTKSLLPSSSDSYSQWDGQSRKGTIVYSLLRNCYEKEMVKKDAISIEGDKIRTTESNNIVCIQAKDRTSGRTEVAACIKVIEVAQIRTTSEELPFHVISLAVGAELSLPITFRDALGNPFYEAHDAVSFDVLTNYHDVVSINSTHDGSGNIHLKAIRHGRALLRVSIDSIPHKSDYMLISVGAYIHPQNPVLPKGSRVNFSVEGLSDHLSGHWVTANSSVVTVDMQSGIAEAVGEVYFEASSLKLATTVAVLTEDIISVDAPKEMLTNAPFPTQGYSFLVKFGNIHGNKFRALGKTDAIAYDCRVDPPFVGYAKPWSDIDTGNSYCLFFPYSPEHLVHLMPKTKDMKPRISISIHASLREAKHVSGSASALFIGGFSMLETGKFNLTADSNKTVITIMGNTDVEFYWHERNLLIISPIHKEDFGIGSRAQYEVKVLGNKKFQDKIIIRLPANGQELEIDVDYEPEGKGASKSPKNITLWASVLGCAVLSLITLIMFIYFLDRPDRSPPSVAPSTPSFPAPITPDRGSPAVVSDQSPRTPQPFMEYVRRTIDETPYYRRDGRRMFNQQNTY</sequence>
<evidence type="ECO:0000313" key="14">
    <source>
        <dbReference type="Proteomes" id="UP001187192"/>
    </source>
</evidence>
<proteinExistence type="inferred from homology"/>
<dbReference type="InterPro" id="IPR003343">
    <property type="entry name" value="Big_2"/>
</dbReference>
<evidence type="ECO:0000256" key="10">
    <source>
        <dbReference type="SAM" id="Phobius"/>
    </source>
</evidence>
<dbReference type="InterPro" id="IPR008964">
    <property type="entry name" value="Invasin/intimin_cell_adhesion"/>
</dbReference>
<feature type="domain" description="BIG2" evidence="12">
    <location>
        <begin position="1559"/>
        <end position="1632"/>
    </location>
</feature>
<evidence type="ECO:0000256" key="11">
    <source>
        <dbReference type="SAM" id="SignalP"/>
    </source>
</evidence>
<evidence type="ECO:0000256" key="6">
    <source>
        <dbReference type="ARBA" id="ARBA00023136"/>
    </source>
</evidence>
<evidence type="ECO:0000256" key="8">
    <source>
        <dbReference type="ARBA" id="ARBA00023242"/>
    </source>
</evidence>
<evidence type="ECO:0000256" key="2">
    <source>
        <dbReference type="ARBA" id="ARBA00007313"/>
    </source>
</evidence>
<evidence type="ECO:0000256" key="7">
    <source>
        <dbReference type="ARBA" id="ARBA00023180"/>
    </source>
</evidence>
<dbReference type="Pfam" id="PF22962">
    <property type="entry name" value="Ig_NUP210_7th"/>
    <property type="match status" value="1"/>
</dbReference>
<evidence type="ECO:0000256" key="4">
    <source>
        <dbReference type="ARBA" id="ARBA00022729"/>
    </source>
</evidence>
<dbReference type="Pfam" id="PF22967">
    <property type="entry name" value="Ig_NUP210_1st"/>
    <property type="match status" value="1"/>
</dbReference>
<comment type="caution">
    <text evidence="13">The sequence shown here is derived from an EMBL/GenBank/DDBJ whole genome shotgun (WGS) entry which is preliminary data.</text>
</comment>
<dbReference type="Proteomes" id="UP001187192">
    <property type="component" value="Unassembled WGS sequence"/>
</dbReference>
<name>A0AA88D367_FICCA</name>
<reference evidence="13" key="1">
    <citation type="submission" date="2023-07" db="EMBL/GenBank/DDBJ databases">
        <title>draft genome sequence of fig (Ficus carica).</title>
        <authorList>
            <person name="Takahashi T."/>
            <person name="Nishimura K."/>
        </authorList>
    </citation>
    <scope>NUCLEOTIDE SEQUENCE</scope>
</reference>
<keyword evidence="7" id="KW-0325">Glycoprotein</keyword>
<dbReference type="PANTHER" id="PTHR23019:SF0">
    <property type="entry name" value="NUCLEAR PORE MEMBRANE GLYCOPROTEIN 210"/>
    <property type="match status" value="1"/>
</dbReference>
<dbReference type="Pfam" id="PF22969">
    <property type="entry name" value="Ig_NUP210_2nd"/>
    <property type="match status" value="1"/>
</dbReference>
<dbReference type="SMART" id="SM00635">
    <property type="entry name" value="BID_2"/>
    <property type="match status" value="4"/>
</dbReference>